<sequence>MTNLMDHTQQIVPFIRSLLMPTTGPASIPDDTLEKHTLRSETSTYNLTVGDTGSGLIVFFPGFPGSVVGAHYTLQSSGNYQFDQMLLTAQNLPASYNYCRLVSRSLTVRSSTLPGGVYALNGTINAVTFHGSLSELTDYSYNGLMSATANINDKIGNVLVGEGVTVLSLPTSYDLSYVRLGDPIPAAGLDPKLMATCDSSDRPRVYTITAADEYQFSSQLIPSGVKTTLFSANIDALTSFSVGGELVFSQVTIQSIEVDVTIHFIGFDGTDVAVKAVATDFGLTTGTNNLVPFNLVVPTNEITQPITSMKLEVVTYKIGGTAGDPISWTVSGTLAVTVHGGNYPGALRPVTLVAYERVAAGSVVTVAGVSNFELIPNPELAKNLVTEYGRFDPGAMNYTKLILSERDRLGIKTVWPTREYTDFREYFMEVADLNSPLKIAGAFGFKDIIRAIRKIAVPVVSTLFPPAAPLAHAIGEGVDYLLGDEAQAASGTARAASGKARAASGRIRQLTLAADKGCEVVANMFQVPQNPIVDGILASPGILRGAHNLDCVLWEGATLFPVVITTLEDELTPKALNSKMFAVIEGVREDLQPPSQRGSFIRTLSGHRVYGYAPDGVLPLETGRDYTVVPIDDVWDDSIMLSQDPIPPIIGNSGNLAIAYMDVFRPKVPIHVAMTGALNARGEIESVTFRSTKLATAHRLGMKLAGPGAYDINTGPNWATFVKRFPHNPRDWDRLPYLNLPYLPPTAGRQFHLALAASEFKETPELEDAVRAMDAAANADPLFRSALQVFMWLEENGIVTDMANFALSDPNAHRMKNFLANAPQAGSKSQRAKYGTAGYGVEARGPTPEEAQREKDTRISKKMETMGIYFATPEWVALNGHRGPSPGQLKYWQNTREIPEPNEDYPDYVHAEKSRLASEEQILRAATSIYGAPGQAEPPQAFIDEVARVYEINHGRGPNQEQMKDLLLTAMEMKHRNPRRAPPKPKPKPNAPSQRPPGRLGRWIRTVSDEDLE</sequence>
<dbReference type="GO" id="GO:0006508">
    <property type="term" value="P:proteolysis"/>
    <property type="evidence" value="ECO:0007669"/>
    <property type="project" value="UniProtKB-KW"/>
</dbReference>
<evidence type="ECO:0000256" key="3">
    <source>
        <dbReference type="ARBA" id="ARBA00022670"/>
    </source>
</evidence>
<organismHost>
    <name type="scientific">Gallus gallus</name>
    <name type="common">Chicken</name>
    <dbReference type="NCBI Taxonomy" id="9031"/>
</organismHost>
<organism evidence="20">
    <name type="scientific">Avian infectious bursal disease virus</name>
    <name type="common">IBDV</name>
    <name type="synonym">Gumboro disease virus</name>
    <dbReference type="NCBI Taxonomy" id="10995"/>
    <lineage>
        <taxon>Viruses</taxon>
        <taxon>Riboviria</taxon>
        <taxon>Orthornavirae</taxon>
        <taxon>Birnaviridae</taxon>
        <taxon>Avibirnavirus</taxon>
        <taxon>Avibirnavirus gumboroense</taxon>
    </lineage>
</organism>
<protein>
    <recommendedName>
        <fullName evidence="16">Structural polyprotein</fullName>
        <shortName evidence="16">PP</shortName>
    </recommendedName>
    <component>
        <recommendedName>
            <fullName evidence="16">Precursor of VP2</fullName>
            <shortName evidence="16">Pre-VP2</shortName>
        </recommendedName>
    </component>
    <component>
        <recommendedName>
            <fullName evidence="16">Capsid protein VP2</fullName>
        </recommendedName>
    </component>
    <component>
        <recommendedName>
            <fullName evidence="16">Structural peptide 1</fullName>
            <shortName evidence="16">p1</shortName>
        </recommendedName>
        <alternativeName>
            <fullName evidence="16">pep46</fullName>
        </alternativeName>
    </component>
    <component>
        <recommendedName>
            <fullName evidence="16">Structural peptide 2</fullName>
            <shortName evidence="16">p2</shortName>
        </recommendedName>
        <alternativeName>
            <fullName evidence="16">pep7a</fullName>
        </alternativeName>
    </component>
    <component>
        <recommendedName>
            <fullName evidence="16">Structural peptide 3</fullName>
            <shortName evidence="16">p3</shortName>
        </recommendedName>
        <alternativeName>
            <fullName evidence="16">pep7b</fullName>
        </alternativeName>
    </component>
    <component>
        <recommendedName>
            <fullName evidence="16">Protease VP4</fullName>
            <ecNumber evidence="16">3.4.21.-</ecNumber>
        </recommendedName>
        <alternativeName>
            <fullName evidence="16">Non-structural protein VP4</fullName>
            <shortName evidence="16">NS</shortName>
        </alternativeName>
    </component>
    <component>
        <recommendedName>
            <fullName evidence="16">Capsid protein VP3</fullName>
        </recommendedName>
    </component>
</protein>
<comment type="function">
    <text evidence="10 16">The precursor of VP2 plays an important role in capsid assembly. First, pre-VP2 and VP2 oligomers assemble to form a procapsid. Then, the pre-VP2 intermediates may be processed into VP2 proteins by proteolytic cleavage mediated by VP4 to obtain the mature virion. The final capsid is composed of pentamers and hexamers but VP2 has a natural tendency to assemble into all-pentameric structures. Therefore pre-VP2 may be required to allow formation of the hexameric structures.</text>
</comment>
<dbReference type="GO" id="GO:0046872">
    <property type="term" value="F:metal ion binding"/>
    <property type="evidence" value="ECO:0007669"/>
    <property type="project" value="UniProtKB-KW"/>
</dbReference>
<keyword evidence="2 16" id="KW-0167">Capsid protein</keyword>
<name>Q06072_IBDV</name>
<dbReference type="Gene3D" id="1.10.150.620">
    <property type="entry name" value="Capsid protein VP3, domain 1"/>
    <property type="match status" value="1"/>
</dbReference>
<dbReference type="InterPro" id="IPR025775">
    <property type="entry name" value="Birna_VP4_Prtase_dom"/>
</dbReference>
<feature type="active site" evidence="14 15">
    <location>
        <position position="693"/>
    </location>
</feature>
<reference evidence="19" key="3">
    <citation type="submission" date="2001-03" db="EMBL/GenBank/DDBJ databases">
        <authorList>
            <person name="Bernstein F."/>
        </authorList>
    </citation>
    <scope>NUCLEOTIDE SEQUENCE</scope>
    <source>
        <strain evidence="19">23/82</strain>
    </source>
</reference>
<comment type="subunit">
    <molecule>Capsid protein VP2</molecule>
    <text evidence="16">Homotrimer. A central divalent metal stabilizes the VP2 trimer.</text>
</comment>
<dbReference type="GO" id="GO:0005198">
    <property type="term" value="F:structural molecule activity"/>
    <property type="evidence" value="ECO:0007669"/>
    <property type="project" value="InterPro"/>
</dbReference>
<comment type="function">
    <text evidence="11 16">Structural peptide 1 is a small peptide derived from pre-VP2 C-terminus. It destabilizes and perforates cell membranes, suggesting a role during entry.</text>
</comment>
<evidence type="ECO:0000256" key="4">
    <source>
        <dbReference type="ARBA" id="ARBA00022723"/>
    </source>
</evidence>
<comment type="function">
    <text evidence="16">Structural peptide 2 is a small peptide derived from pre-VP2 C-terminus. It is not essential for the virus viability, but viral growth is affected when missing.</text>
</comment>
<comment type="function">
    <text evidence="12 16">Capsid protein VP3 plays a key role in virion assembly by providing a scaffold for the capsid made of VP2. May self-assemble to form a T=4-like icosahedral inner-capsid composed of at least 180 trimers. Plays a role in genomic RNA packaging by recruiting VP1 into the capsid and interacting with the dsRNA genome segments to form a ribonucleoprotein complex. Additionally, the interaction of the VP3 C-terminal tail with VP1 removes the inherent structural blockade of the polymerase active site. Thus, VP3 can also function as a transcriptional activator.</text>
</comment>
<comment type="function">
    <text evidence="9">Capsid protein VP2 self assembles to form an icosahedral capsid with a T=13 symmetry, about 70 nm in diameter, and consisting of 260 VP2 trimers. The capsid encapsulates the genomic dsRNA. VP2 is also involved in attachment and entry into the host cell by interacting with host ITGA4/ITGB1.</text>
</comment>
<evidence type="ECO:0000256" key="2">
    <source>
        <dbReference type="ARBA" id="ARBA00022561"/>
    </source>
</evidence>
<dbReference type="GO" id="GO:0019028">
    <property type="term" value="C:viral capsid"/>
    <property type="evidence" value="ECO:0007669"/>
    <property type="project" value="UniProtKB-KW"/>
</dbReference>
<keyword evidence="6 15" id="KW-0720">Serine protease</keyword>
<dbReference type="EMBL" id="Z21971">
    <property type="protein sequence ID" value="CAA79983.1"/>
    <property type="molecule type" value="Genomic_RNA"/>
</dbReference>
<comment type="subunit">
    <text evidence="13">Homotrimer. A central divalent metal stabilizes the VP2 trimer. Interacts with host ITGA4/ITGB1.</text>
</comment>
<accession>Q06072</accession>
<dbReference type="MEROPS" id="S50.002"/>
<comment type="function">
    <text evidence="16">Structural peptide 3 is a small peptide derived from pre-VP2 C-terminus. It is not essential for the virus viability, but viral growth is affected when missing.</text>
</comment>
<comment type="subcellular location">
    <molecule>Capsid protein VP3</molecule>
    <subcellularLocation>
        <location evidence="16">Virion</location>
    </subcellularLocation>
    <subcellularLocation>
        <location evidence="16">Host cytoplasm</location>
    </subcellularLocation>
</comment>
<evidence type="ECO:0000256" key="12">
    <source>
        <dbReference type="ARBA" id="ARBA00025351"/>
    </source>
</evidence>
<evidence type="ECO:0000256" key="7">
    <source>
        <dbReference type="ARBA" id="ARBA00022844"/>
    </source>
</evidence>
<keyword evidence="3 15" id="KW-0645">Protease</keyword>
<feature type="compositionally biased region" description="Basic residues" evidence="17">
    <location>
        <begin position="976"/>
        <end position="987"/>
    </location>
</feature>
<evidence type="ECO:0000256" key="10">
    <source>
        <dbReference type="ARBA" id="ARBA00024831"/>
    </source>
</evidence>
<feature type="active site" description="Nucleophile" evidence="14 15">
    <location>
        <position position="653"/>
    </location>
</feature>
<evidence type="ECO:0000256" key="9">
    <source>
        <dbReference type="ARBA" id="ARBA00024715"/>
    </source>
</evidence>
<comment type="subcellular location">
    <molecule>Structural peptide 3</molecule>
    <subcellularLocation>
        <location evidence="16">Virion</location>
    </subcellularLocation>
    <subcellularLocation>
        <location evidence="16">Host cytoplasm</location>
    </subcellularLocation>
</comment>
<comment type="subcellular location">
    <molecule>Structural peptide 1</molecule>
    <subcellularLocation>
        <location evidence="16">Virion</location>
    </subcellularLocation>
    <subcellularLocation>
        <location evidence="16">Host cytoplasm</location>
    </subcellularLocation>
</comment>
<dbReference type="Pfam" id="PF01767">
    <property type="entry name" value="Birna_VP3"/>
    <property type="match status" value="1"/>
</dbReference>
<feature type="region of interest" description="Disordered" evidence="17">
    <location>
        <begin position="971"/>
        <end position="1013"/>
    </location>
</feature>
<dbReference type="Gene3D" id="2.60.120.660">
    <property type="entry name" value="icosahedral virus"/>
    <property type="match status" value="1"/>
</dbReference>
<keyword evidence="4 16" id="KW-0479">Metal-binding</keyword>
<keyword evidence="7 16" id="KW-0946">Virion</keyword>
<dbReference type="Gene3D" id="2.60.120.20">
    <property type="match status" value="1"/>
</dbReference>
<reference evidence="19" key="2">
    <citation type="thesis" date="1994" institute="University of Giessen" country="Germany">
        <title>Analysis and comparison of the genomes of pathogenic and apathogenic strains of infectious bursal disease virus.</title>
        <authorList>
            <person name="Bernstein F."/>
        </authorList>
    </citation>
    <scope>NUCLEOTIDE SEQUENCE</scope>
    <source>
        <strain evidence="19">23/82</strain>
    </source>
</reference>
<dbReference type="EMBL" id="AF362773">
    <property type="protein sequence ID" value="AAK69713.1"/>
    <property type="molecule type" value="Genomic_RNA"/>
</dbReference>
<keyword evidence="8 16" id="KW-1035">Host cytoplasm</keyword>
<organismHost>
    <name type="scientific">Meleagris gallopavo</name>
    <name type="common">Wild turkey</name>
    <dbReference type="NCBI Taxonomy" id="9103"/>
</organismHost>
<proteinExistence type="predicted"/>
<dbReference type="GO" id="GO:0030430">
    <property type="term" value="C:host cell cytoplasm"/>
    <property type="evidence" value="ECO:0007669"/>
    <property type="project" value="UniProtKB-SubCell"/>
</dbReference>
<feature type="domain" description="Peptidase S50" evidence="18">
    <location>
        <begin position="514"/>
        <end position="756"/>
    </location>
</feature>
<evidence type="ECO:0000256" key="16">
    <source>
        <dbReference type="RuleBase" id="RU363030"/>
    </source>
</evidence>
<dbReference type="PIR" id="JQ2197">
    <property type="entry name" value="JQ2197"/>
</dbReference>
<comment type="function">
    <text evidence="15 16">Protease VP4 is a serine protease that cleaves the polyprotein into its final products. Pre-VP2 is first partially cleaved, and may be completely processed by VP4 upon capsid maturation.</text>
</comment>
<dbReference type="Pfam" id="PF01768">
    <property type="entry name" value="Birna_VP4"/>
    <property type="match status" value="1"/>
</dbReference>
<dbReference type="Pfam" id="PF01766">
    <property type="entry name" value="Birna_VP2"/>
    <property type="match status" value="1"/>
</dbReference>
<dbReference type="Gene3D" id="1.10.8.880">
    <property type="entry name" value="Birnavirus VP3 protein, domain 2"/>
    <property type="match status" value="1"/>
</dbReference>
<evidence type="ECO:0000256" key="6">
    <source>
        <dbReference type="ARBA" id="ARBA00022825"/>
    </source>
</evidence>
<dbReference type="PROSITE" id="PS51548">
    <property type="entry name" value="BIRNAVIRUS_VP4_PRO"/>
    <property type="match status" value="1"/>
</dbReference>
<dbReference type="InterPro" id="IPR002662">
    <property type="entry name" value="Birna_VP2"/>
</dbReference>
<evidence type="ECO:0000256" key="5">
    <source>
        <dbReference type="ARBA" id="ARBA00022801"/>
    </source>
</evidence>
<evidence type="ECO:0000256" key="17">
    <source>
        <dbReference type="SAM" id="MobiDB-lite"/>
    </source>
</evidence>
<dbReference type="Gene3D" id="6.10.250.1030">
    <property type="match status" value="1"/>
</dbReference>
<dbReference type="InterPro" id="IPR043049">
    <property type="entry name" value="Birna_VP3_dom2"/>
</dbReference>
<dbReference type="GO" id="GO:0008236">
    <property type="term" value="F:serine-type peptidase activity"/>
    <property type="evidence" value="ECO:0007669"/>
    <property type="project" value="UniProtKB-UniRule"/>
</dbReference>
<dbReference type="PIR" id="S32214">
    <property type="entry name" value="S32214"/>
</dbReference>
<dbReference type="SUPFAM" id="SSF88633">
    <property type="entry name" value="Positive stranded ssRNA viruses"/>
    <property type="match status" value="1"/>
</dbReference>
<evidence type="ECO:0000313" key="19">
    <source>
        <dbReference type="EMBL" id="AAK69713.1"/>
    </source>
</evidence>
<dbReference type="InterPro" id="IPR029053">
    <property type="entry name" value="Viral_coat"/>
</dbReference>
<comment type="subcellular location">
    <molecule>Capsid protein VP2</molecule>
    <subcellularLocation>
        <location evidence="16">Virion</location>
    </subcellularLocation>
    <subcellularLocation>
        <location evidence="16">Host cytoplasm</location>
    </subcellularLocation>
</comment>
<keyword evidence="5 15" id="KW-0378">Hydrolase</keyword>
<dbReference type="InterPro" id="IPR002663">
    <property type="entry name" value="Birna_VP3"/>
</dbReference>
<evidence type="ECO:0000259" key="18">
    <source>
        <dbReference type="PROSITE" id="PS51548"/>
    </source>
</evidence>
<evidence type="ECO:0000313" key="20">
    <source>
        <dbReference type="EMBL" id="CAA79983.1"/>
    </source>
</evidence>
<comment type="subunit">
    <molecule>Capsid protein VP3</molecule>
    <text evidence="16">Homodimer. Interacts (via C-terminus) with VP1 in the cytoplasm. Interacts with VP2.</text>
</comment>
<evidence type="ECO:0000256" key="13">
    <source>
        <dbReference type="ARBA" id="ARBA00046823"/>
    </source>
</evidence>
<comment type="subcellular location">
    <molecule>Structural peptide 2</molecule>
    <subcellularLocation>
        <location evidence="16">Virion</location>
    </subcellularLocation>
    <subcellularLocation>
        <location evidence="16">Host cytoplasm</location>
    </subcellularLocation>
</comment>
<evidence type="ECO:0000256" key="8">
    <source>
        <dbReference type="ARBA" id="ARBA00023200"/>
    </source>
</evidence>
<dbReference type="InterPro" id="IPR043048">
    <property type="entry name" value="Birna_VP3_dom1"/>
</dbReference>
<evidence type="ECO:0000256" key="15">
    <source>
        <dbReference type="PROSITE-ProRule" id="PRU00881"/>
    </source>
</evidence>
<dbReference type="EC" id="3.4.21.-" evidence="16"/>
<reference evidence="20" key="1">
    <citation type="journal article" date="1993" name="J. Gen. Virol.">
        <title>The genetic basis for the antigenicity of the VP2 protein of the infectious bursal disease virus.</title>
        <authorList>
            <person name="Schnitzler D."/>
            <person name="Bernstein F."/>
            <person name="Mueller H."/>
            <person name="Becht H."/>
        </authorList>
    </citation>
    <scope>NUCLEOTIDE SEQUENCE</scope>
    <source>
        <strain evidence="20">23/82</strain>
    </source>
</reference>
<evidence type="ECO:0000256" key="14">
    <source>
        <dbReference type="PIRSR" id="PIRSR602662-1"/>
    </source>
</evidence>
<evidence type="ECO:0000256" key="1">
    <source>
        <dbReference type="ARBA" id="ARBA00004328"/>
    </source>
</evidence>
<evidence type="ECO:0000256" key="11">
    <source>
        <dbReference type="ARBA" id="ARBA00025236"/>
    </source>
</evidence>
<comment type="subcellular location">
    <subcellularLocation>
        <location evidence="1">Virion</location>
    </subcellularLocation>
</comment>